<evidence type="ECO:0000313" key="8">
    <source>
        <dbReference type="Proteomes" id="UP000694404"/>
    </source>
</evidence>
<name>A0A8C0H7K2_CHEAB</name>
<keyword evidence="8" id="KW-1185">Reference proteome</keyword>
<dbReference type="SUPFAM" id="SSF52540">
    <property type="entry name" value="P-loop containing nucleoside triphosphate hydrolases"/>
    <property type="match status" value="1"/>
</dbReference>
<evidence type="ECO:0000256" key="2">
    <source>
        <dbReference type="ARBA" id="ARBA00023134"/>
    </source>
</evidence>
<feature type="domain" description="OBG-type G" evidence="5">
    <location>
        <begin position="155"/>
        <end position="318"/>
    </location>
</feature>
<dbReference type="InterPro" id="IPR027417">
    <property type="entry name" value="P-loop_NTPase"/>
</dbReference>
<dbReference type="Gene3D" id="2.70.210.12">
    <property type="entry name" value="GTP1/OBG domain"/>
    <property type="match status" value="1"/>
</dbReference>
<dbReference type="GeneTree" id="ENSGT00940000155589"/>
<organism evidence="7 8">
    <name type="scientific">Chelonoidis abingdonii</name>
    <name type="common">Abingdon island giant tortoise</name>
    <name type="synonym">Testudo abingdonii</name>
    <dbReference type="NCBI Taxonomy" id="106734"/>
    <lineage>
        <taxon>Eukaryota</taxon>
        <taxon>Metazoa</taxon>
        <taxon>Chordata</taxon>
        <taxon>Craniata</taxon>
        <taxon>Vertebrata</taxon>
        <taxon>Euteleostomi</taxon>
        <taxon>Archelosauria</taxon>
        <taxon>Testudinata</taxon>
        <taxon>Testudines</taxon>
        <taxon>Cryptodira</taxon>
        <taxon>Durocryptodira</taxon>
        <taxon>Testudinoidea</taxon>
        <taxon>Testudinidae</taxon>
        <taxon>Chelonoidis</taxon>
    </lineage>
</organism>
<dbReference type="GO" id="GO:0005739">
    <property type="term" value="C:mitochondrion"/>
    <property type="evidence" value="ECO:0007669"/>
    <property type="project" value="TreeGrafter"/>
</dbReference>
<dbReference type="AlphaFoldDB" id="A0A8C0H7K2"/>
<dbReference type="PROSITE" id="PS51883">
    <property type="entry name" value="OBG"/>
    <property type="match status" value="1"/>
</dbReference>
<evidence type="ECO:0000256" key="1">
    <source>
        <dbReference type="ARBA" id="ARBA00022741"/>
    </source>
</evidence>
<dbReference type="PANTHER" id="PTHR11702:SF43">
    <property type="entry name" value="GTP-BINDING PROTEIN 10"/>
    <property type="match status" value="1"/>
</dbReference>
<dbReference type="InterPro" id="IPR036726">
    <property type="entry name" value="GTP1_OBG_dom_sf"/>
</dbReference>
<dbReference type="InterPro" id="IPR006169">
    <property type="entry name" value="GTP1_OBG_dom"/>
</dbReference>
<dbReference type="Gene3D" id="3.40.50.300">
    <property type="entry name" value="P-loop containing nucleotide triphosphate hydrolases"/>
    <property type="match status" value="1"/>
</dbReference>
<proteinExistence type="predicted"/>
<keyword evidence="2" id="KW-0342">GTP-binding</keyword>
<dbReference type="InterPro" id="IPR031167">
    <property type="entry name" value="G_OBG"/>
</dbReference>
<evidence type="ECO:0000259" key="5">
    <source>
        <dbReference type="PROSITE" id="PS51710"/>
    </source>
</evidence>
<evidence type="ECO:0000256" key="3">
    <source>
        <dbReference type="ARBA" id="ARBA00039729"/>
    </source>
</evidence>
<dbReference type="PANTHER" id="PTHR11702">
    <property type="entry name" value="DEVELOPMENTALLY REGULATED GTP-BINDING PROTEIN-RELATED"/>
    <property type="match status" value="1"/>
</dbReference>
<feature type="region of interest" description="Disordered" evidence="4">
    <location>
        <begin position="320"/>
        <end position="341"/>
    </location>
</feature>
<dbReference type="PROSITE" id="PS51710">
    <property type="entry name" value="G_OBG"/>
    <property type="match status" value="1"/>
</dbReference>
<dbReference type="InterPro" id="IPR006073">
    <property type="entry name" value="GTP-bd"/>
</dbReference>
<keyword evidence="1" id="KW-0547">Nucleotide-binding</keyword>
<evidence type="ECO:0000259" key="6">
    <source>
        <dbReference type="PROSITE" id="PS51883"/>
    </source>
</evidence>
<dbReference type="GO" id="GO:0005525">
    <property type="term" value="F:GTP binding"/>
    <property type="evidence" value="ECO:0007669"/>
    <property type="project" value="UniProtKB-KW"/>
</dbReference>
<dbReference type="InterPro" id="IPR045086">
    <property type="entry name" value="OBG_GTPase"/>
</dbReference>
<evidence type="ECO:0000256" key="4">
    <source>
        <dbReference type="SAM" id="MobiDB-lite"/>
    </source>
</evidence>
<reference evidence="7" key="2">
    <citation type="submission" date="2025-09" db="UniProtKB">
        <authorList>
            <consortium name="Ensembl"/>
        </authorList>
    </citation>
    <scope>IDENTIFICATION</scope>
</reference>
<dbReference type="SUPFAM" id="SSF82051">
    <property type="entry name" value="Obg GTP-binding protein N-terminal domain"/>
    <property type="match status" value="1"/>
</dbReference>
<dbReference type="Proteomes" id="UP000694404">
    <property type="component" value="Unplaced"/>
</dbReference>
<dbReference type="Ensembl" id="ENSCABT00000022017.1">
    <property type="protein sequence ID" value="ENSCABP00000020101.1"/>
    <property type="gene ID" value="ENSCABG00000014792.1"/>
</dbReference>
<feature type="domain" description="Obg" evidence="6">
    <location>
        <begin position="15"/>
        <end position="150"/>
    </location>
</feature>
<reference evidence="7" key="1">
    <citation type="submission" date="2025-08" db="UniProtKB">
        <authorList>
            <consortium name="Ensembl"/>
        </authorList>
    </citation>
    <scope>IDENTIFICATION</scope>
</reference>
<dbReference type="PRINTS" id="PR00326">
    <property type="entry name" value="GTP1OBG"/>
</dbReference>
<dbReference type="GO" id="GO:0003924">
    <property type="term" value="F:GTPase activity"/>
    <property type="evidence" value="ECO:0007669"/>
    <property type="project" value="InterPro"/>
</dbReference>
<evidence type="ECO:0000313" key="7">
    <source>
        <dbReference type="Ensembl" id="ENSCABP00000020101.1"/>
    </source>
</evidence>
<sequence>VPHCSYPTDPLHTYGNFIDDLRIYVKGGTGGMGHPRLGGEGGRGGDVWLVAKEKTTLKRIKNRFPQKRFVAEAGTNSSVSALKGEKGTDCEVDVPLGISVTSCDGKQIGELNKAGERILVARGGIGGCLVTNFLPLKGQIQIVHLDLKLIADIVTTLKPELGKIMYPDYKQVSVADLPGLIEGAHANKGMGHKFLKHVERTKQLLFVVDISGFRLSSKTRFRTAFETVLLLTQELELYKEDLRTKPALLAINKMDLPNAQDSLNELMKQLQNPQDSLHLVEKELIPQSTIDFKDIIPVSAHTGEGIEELKTCIRKSLDEEAEKENEEYQKEKLHILQTSEV</sequence>
<dbReference type="GO" id="GO:0042254">
    <property type="term" value="P:ribosome biogenesis"/>
    <property type="evidence" value="ECO:0007669"/>
    <property type="project" value="UniProtKB-UniRule"/>
</dbReference>
<dbReference type="Pfam" id="PF01926">
    <property type="entry name" value="MMR_HSR1"/>
    <property type="match status" value="1"/>
</dbReference>
<protein>
    <recommendedName>
        <fullName evidence="3">GTP-binding protein 10</fullName>
    </recommendedName>
</protein>
<gene>
    <name evidence="7" type="primary">GTPBP10</name>
</gene>
<dbReference type="Pfam" id="PF01018">
    <property type="entry name" value="GTP1_OBG"/>
    <property type="match status" value="1"/>
</dbReference>
<accession>A0A8C0H7K2</accession>